<gene>
    <name evidence="7" type="ORF">AURDEDRAFT_175791</name>
</gene>
<dbReference type="AlphaFoldDB" id="J0D7P7"/>
<evidence type="ECO:0000259" key="6">
    <source>
        <dbReference type="PROSITE" id="PS50865"/>
    </source>
</evidence>
<feature type="signal peptide" evidence="5">
    <location>
        <begin position="1"/>
        <end position="18"/>
    </location>
</feature>
<accession>J0D7P7</accession>
<keyword evidence="1" id="KW-0479">Metal-binding</keyword>
<dbReference type="InParanoid" id="J0D7P7"/>
<dbReference type="EMBL" id="JH687902">
    <property type="protein sequence ID" value="EJD35157.1"/>
    <property type="molecule type" value="Genomic_DNA"/>
</dbReference>
<evidence type="ECO:0000256" key="5">
    <source>
        <dbReference type="SAM" id="SignalP"/>
    </source>
</evidence>
<feature type="chain" id="PRO_5003732595" description="MYND-type domain-containing protein" evidence="5">
    <location>
        <begin position="19"/>
        <end position="436"/>
    </location>
</feature>
<feature type="domain" description="MYND-type" evidence="6">
    <location>
        <begin position="293"/>
        <end position="337"/>
    </location>
</feature>
<organism evidence="7 8">
    <name type="scientific">Auricularia subglabra (strain TFB-10046 / SS5)</name>
    <name type="common">White-rot fungus</name>
    <name type="synonym">Auricularia delicata (strain TFB10046)</name>
    <dbReference type="NCBI Taxonomy" id="717982"/>
    <lineage>
        <taxon>Eukaryota</taxon>
        <taxon>Fungi</taxon>
        <taxon>Dikarya</taxon>
        <taxon>Basidiomycota</taxon>
        <taxon>Agaricomycotina</taxon>
        <taxon>Agaricomycetes</taxon>
        <taxon>Auriculariales</taxon>
        <taxon>Auriculariaceae</taxon>
        <taxon>Auricularia</taxon>
    </lineage>
</organism>
<evidence type="ECO:0000313" key="8">
    <source>
        <dbReference type="Proteomes" id="UP000006514"/>
    </source>
</evidence>
<dbReference type="GO" id="GO:0008270">
    <property type="term" value="F:zinc ion binding"/>
    <property type="evidence" value="ECO:0007669"/>
    <property type="project" value="UniProtKB-KW"/>
</dbReference>
<proteinExistence type="predicted"/>
<dbReference type="PROSITE" id="PS50865">
    <property type="entry name" value="ZF_MYND_2"/>
    <property type="match status" value="1"/>
</dbReference>
<evidence type="ECO:0000256" key="1">
    <source>
        <dbReference type="ARBA" id="ARBA00022723"/>
    </source>
</evidence>
<evidence type="ECO:0000256" key="3">
    <source>
        <dbReference type="ARBA" id="ARBA00022833"/>
    </source>
</evidence>
<keyword evidence="2 4" id="KW-0863">Zinc-finger</keyword>
<keyword evidence="3" id="KW-0862">Zinc</keyword>
<dbReference type="KEGG" id="adl:AURDEDRAFT_175791"/>
<dbReference type="SUPFAM" id="SSF144232">
    <property type="entry name" value="HIT/MYND zinc finger-like"/>
    <property type="match status" value="1"/>
</dbReference>
<dbReference type="Gene3D" id="6.10.140.2220">
    <property type="match status" value="1"/>
</dbReference>
<dbReference type="OrthoDB" id="549788at2759"/>
<keyword evidence="8" id="KW-1185">Reference proteome</keyword>
<protein>
    <recommendedName>
        <fullName evidence="6">MYND-type domain-containing protein</fullName>
    </recommendedName>
</protein>
<dbReference type="Proteomes" id="UP000006514">
    <property type="component" value="Unassembled WGS sequence"/>
</dbReference>
<dbReference type="Pfam" id="PF01753">
    <property type="entry name" value="zf-MYND"/>
    <property type="match status" value="1"/>
</dbReference>
<dbReference type="InterPro" id="IPR002893">
    <property type="entry name" value="Znf_MYND"/>
</dbReference>
<evidence type="ECO:0000256" key="2">
    <source>
        <dbReference type="ARBA" id="ARBA00022771"/>
    </source>
</evidence>
<sequence>MALLARAFALAPKLRALAACTGCIHALADDLAQADAAVVDELRSRCAELWAACVGVLSRATGELDGLSACVVHAFNGTTATLVDAVCGILHVCLSVGDKAAVARAERKHAVFGKRGTWPVETADLFPSGAAVYVRFETPVQMRLLGDVLFVAHALVFPAVLRENDVLVGALVRRLNTAGDPESLHAALALIRGVSDAPDAVPDALLQLTLGNEEALFDAAMDALNATKDAPAGISDALAKFAAALFPRLEVLETNLDPRVRAHLTAGDSTLGLAGILYELFQEISTRKRVCVAPGCGASVSGRFVRCSDCGVAVYCSKSCQRRDWNRDSVVAHKVVCPLLRKIFAVADLSMSRYAFERAVVGAYQWSYPESETMAHFAISHDCLPMRFQVRAMQIHVAIWAVMGVPVNKFRAVLQNPEFRAAMHVMSRQENWAAGA</sequence>
<evidence type="ECO:0000313" key="7">
    <source>
        <dbReference type="EMBL" id="EJD35157.1"/>
    </source>
</evidence>
<name>J0D7P7_AURST</name>
<reference evidence="8" key="1">
    <citation type="journal article" date="2012" name="Science">
        <title>The Paleozoic origin of enzymatic lignin decomposition reconstructed from 31 fungal genomes.</title>
        <authorList>
            <person name="Floudas D."/>
            <person name="Binder M."/>
            <person name="Riley R."/>
            <person name="Barry K."/>
            <person name="Blanchette R.A."/>
            <person name="Henrissat B."/>
            <person name="Martinez A.T."/>
            <person name="Otillar R."/>
            <person name="Spatafora J.W."/>
            <person name="Yadav J.S."/>
            <person name="Aerts A."/>
            <person name="Benoit I."/>
            <person name="Boyd A."/>
            <person name="Carlson A."/>
            <person name="Copeland A."/>
            <person name="Coutinho P.M."/>
            <person name="de Vries R.P."/>
            <person name="Ferreira P."/>
            <person name="Findley K."/>
            <person name="Foster B."/>
            <person name="Gaskell J."/>
            <person name="Glotzer D."/>
            <person name="Gorecki P."/>
            <person name="Heitman J."/>
            <person name="Hesse C."/>
            <person name="Hori C."/>
            <person name="Igarashi K."/>
            <person name="Jurgens J.A."/>
            <person name="Kallen N."/>
            <person name="Kersten P."/>
            <person name="Kohler A."/>
            <person name="Kuees U."/>
            <person name="Kumar T.K.A."/>
            <person name="Kuo A."/>
            <person name="LaButti K."/>
            <person name="Larrondo L.F."/>
            <person name="Lindquist E."/>
            <person name="Ling A."/>
            <person name="Lombard V."/>
            <person name="Lucas S."/>
            <person name="Lundell T."/>
            <person name="Martin R."/>
            <person name="McLaughlin D.J."/>
            <person name="Morgenstern I."/>
            <person name="Morin E."/>
            <person name="Murat C."/>
            <person name="Nagy L.G."/>
            <person name="Nolan M."/>
            <person name="Ohm R.A."/>
            <person name="Patyshakuliyeva A."/>
            <person name="Rokas A."/>
            <person name="Ruiz-Duenas F.J."/>
            <person name="Sabat G."/>
            <person name="Salamov A."/>
            <person name="Samejima M."/>
            <person name="Schmutz J."/>
            <person name="Slot J.C."/>
            <person name="St John F."/>
            <person name="Stenlid J."/>
            <person name="Sun H."/>
            <person name="Sun S."/>
            <person name="Syed K."/>
            <person name="Tsang A."/>
            <person name="Wiebenga A."/>
            <person name="Young D."/>
            <person name="Pisabarro A."/>
            <person name="Eastwood D.C."/>
            <person name="Martin F."/>
            <person name="Cullen D."/>
            <person name="Grigoriev I.V."/>
            <person name="Hibbett D.S."/>
        </authorList>
    </citation>
    <scope>NUCLEOTIDE SEQUENCE [LARGE SCALE GENOMIC DNA]</scope>
    <source>
        <strain evidence="8">TFB10046</strain>
    </source>
</reference>
<evidence type="ECO:0000256" key="4">
    <source>
        <dbReference type="PROSITE-ProRule" id="PRU00134"/>
    </source>
</evidence>
<keyword evidence="5" id="KW-0732">Signal</keyword>